<keyword evidence="2" id="KW-1133">Transmembrane helix</keyword>
<evidence type="ECO:0000313" key="4">
    <source>
        <dbReference type="Proteomes" id="UP001501822"/>
    </source>
</evidence>
<dbReference type="EMBL" id="BAAABM010000037">
    <property type="protein sequence ID" value="GAA0348000.1"/>
    <property type="molecule type" value="Genomic_DNA"/>
</dbReference>
<dbReference type="RefSeq" id="WP_252801352.1">
    <property type="nucleotide sequence ID" value="NZ_BAAABM010000037.1"/>
</dbReference>
<keyword evidence="2" id="KW-0472">Membrane</keyword>
<reference evidence="3 4" key="1">
    <citation type="journal article" date="2019" name="Int. J. Syst. Evol. Microbiol.">
        <title>The Global Catalogue of Microorganisms (GCM) 10K type strain sequencing project: providing services to taxonomists for standard genome sequencing and annotation.</title>
        <authorList>
            <consortium name="The Broad Institute Genomics Platform"/>
            <consortium name="The Broad Institute Genome Sequencing Center for Infectious Disease"/>
            <person name="Wu L."/>
            <person name="Ma J."/>
        </authorList>
    </citation>
    <scope>NUCLEOTIDE SEQUENCE [LARGE SCALE GENOMIC DNA]</scope>
    <source>
        <strain evidence="3 4">JCM 3146</strain>
    </source>
</reference>
<evidence type="ECO:0000256" key="2">
    <source>
        <dbReference type="SAM" id="Phobius"/>
    </source>
</evidence>
<feature type="transmembrane region" description="Helical" evidence="2">
    <location>
        <begin position="12"/>
        <end position="30"/>
    </location>
</feature>
<comment type="caution">
    <text evidence="3">The sequence shown here is derived from an EMBL/GenBank/DDBJ whole genome shotgun (WGS) entry which is preliminary data.</text>
</comment>
<organism evidence="3 4">
    <name type="scientific">Actinoallomurus spadix</name>
    <dbReference type="NCBI Taxonomy" id="79912"/>
    <lineage>
        <taxon>Bacteria</taxon>
        <taxon>Bacillati</taxon>
        <taxon>Actinomycetota</taxon>
        <taxon>Actinomycetes</taxon>
        <taxon>Streptosporangiales</taxon>
        <taxon>Thermomonosporaceae</taxon>
        <taxon>Actinoallomurus</taxon>
    </lineage>
</organism>
<accession>A0ABN0WVQ4</accession>
<proteinExistence type="predicted"/>
<evidence type="ECO:0000256" key="1">
    <source>
        <dbReference type="SAM" id="MobiDB-lite"/>
    </source>
</evidence>
<name>A0ABN0WVQ4_9ACTN</name>
<keyword evidence="4" id="KW-1185">Reference proteome</keyword>
<feature type="region of interest" description="Disordered" evidence="1">
    <location>
        <begin position="63"/>
        <end position="90"/>
    </location>
</feature>
<evidence type="ECO:0000313" key="3">
    <source>
        <dbReference type="EMBL" id="GAA0348000.1"/>
    </source>
</evidence>
<keyword evidence="2" id="KW-0812">Transmembrane</keyword>
<gene>
    <name evidence="3" type="ORF">GCM10010151_42140</name>
</gene>
<sequence length="90" mass="9590">MPRWLKVQPAAVGSAAAAVYVAASMLYRAVIAHTGVFEPDELVAAIAAVYALWARTVVTPLARPRDKGGRPLTLRATATPGEHWPQPGQM</sequence>
<protein>
    <submittedName>
        <fullName evidence="3">Uncharacterized protein</fullName>
    </submittedName>
</protein>
<dbReference type="Proteomes" id="UP001501822">
    <property type="component" value="Unassembled WGS sequence"/>
</dbReference>